<dbReference type="EMBL" id="JAQZHK010000004">
    <property type="protein sequence ID" value="MDY3512821.1"/>
    <property type="molecule type" value="Genomic_DNA"/>
</dbReference>
<accession>A0AAP6LM96</accession>
<protein>
    <submittedName>
        <fullName evidence="2">Site-specific recombinase</fullName>
    </submittedName>
</protein>
<name>A0AAP6LM96_RIEAN</name>
<dbReference type="Proteomes" id="UP001284033">
    <property type="component" value="Unassembled WGS sequence"/>
</dbReference>
<organism evidence="2 3">
    <name type="scientific">Riemerella anatipestifer</name>
    <name type="common">Moraxella anatipestifer</name>
    <dbReference type="NCBI Taxonomy" id="34085"/>
    <lineage>
        <taxon>Bacteria</taxon>
        <taxon>Pseudomonadati</taxon>
        <taxon>Bacteroidota</taxon>
        <taxon>Flavobacteriia</taxon>
        <taxon>Flavobacteriales</taxon>
        <taxon>Weeksellaceae</taxon>
        <taxon>Riemerella</taxon>
    </lineage>
</organism>
<dbReference type="Pfam" id="PF10136">
    <property type="entry name" value="SpecificRecomb"/>
    <property type="match status" value="1"/>
</dbReference>
<evidence type="ECO:0000313" key="2">
    <source>
        <dbReference type="EMBL" id="MDY3512821.1"/>
    </source>
</evidence>
<comment type="caution">
    <text evidence="2">The sequence shown here is derived from an EMBL/GenBank/DDBJ whole genome shotgun (WGS) entry which is preliminary data.</text>
</comment>
<dbReference type="Proteomes" id="UP001207440">
    <property type="component" value="Unassembled WGS sequence"/>
</dbReference>
<dbReference type="AlphaFoldDB" id="A0AAP6LM96"/>
<sequence>MQCNPINRSYCLWNWSTILNAYLNNTKAAQSISVFYSKNWANVISNFWFRVFLGASAPIGNFLGLDLDIRHINLCRW</sequence>
<reference evidence="1" key="1">
    <citation type="submission" date="2022-10" db="EMBL/GenBank/DDBJ databases">
        <title>Sifting through the core-genome to identify putative cross-protective antigens against Riemerella anatipestifer.</title>
        <authorList>
            <person name="Zheng X."/>
            <person name="Zhang W."/>
        </authorList>
    </citation>
    <scope>NUCLEOTIDE SEQUENCE</scope>
    <source>
        <strain evidence="1">ZWRA178</strain>
    </source>
</reference>
<dbReference type="EMBL" id="JAOZYT010000017">
    <property type="protein sequence ID" value="MCW0523476.1"/>
    <property type="molecule type" value="Genomic_DNA"/>
</dbReference>
<gene>
    <name evidence="1" type="ORF">OKE68_03955</name>
    <name evidence="2" type="ORF">PG303_06275</name>
</gene>
<dbReference type="InterPro" id="IPR011385">
    <property type="entry name" value="Site-sp_rcmbase"/>
</dbReference>
<evidence type="ECO:0000313" key="1">
    <source>
        <dbReference type="EMBL" id="MCW0523476.1"/>
    </source>
</evidence>
<proteinExistence type="predicted"/>
<reference evidence="2" key="2">
    <citation type="submission" date="2023-01" db="EMBL/GenBank/DDBJ databases">
        <title>Genome-based studies on antimicrobial resistance profiles of Riemerella anatipestifer in China, 1994 to 2021.</title>
        <authorList>
            <person name="Yang Z."/>
            <person name="Zhu D."/>
        </authorList>
    </citation>
    <scope>NUCLEOTIDE SEQUENCE</scope>
    <source>
        <strain evidence="2">RCAD1218</strain>
    </source>
</reference>
<evidence type="ECO:0000313" key="3">
    <source>
        <dbReference type="Proteomes" id="UP001284033"/>
    </source>
</evidence>